<evidence type="ECO:0000313" key="3">
    <source>
        <dbReference type="EMBL" id="MFC0543347.1"/>
    </source>
</evidence>
<name>A0ABV6MT42_9PSEU</name>
<evidence type="ECO:0000313" key="4">
    <source>
        <dbReference type="Proteomes" id="UP001589810"/>
    </source>
</evidence>
<dbReference type="Proteomes" id="UP001589810">
    <property type="component" value="Unassembled WGS sequence"/>
</dbReference>
<dbReference type="InterPro" id="IPR036388">
    <property type="entry name" value="WH-like_DNA-bd_sf"/>
</dbReference>
<gene>
    <name evidence="3" type="ORF">ACFFH7_17725</name>
</gene>
<evidence type="ECO:0000259" key="2">
    <source>
        <dbReference type="Pfam" id="PF12802"/>
    </source>
</evidence>
<dbReference type="Pfam" id="PF00480">
    <property type="entry name" value="ROK"/>
    <property type="match status" value="1"/>
</dbReference>
<feature type="domain" description="HTH marR-type" evidence="2">
    <location>
        <begin position="6"/>
        <end position="48"/>
    </location>
</feature>
<accession>A0ABV6MT42</accession>
<dbReference type="Gene3D" id="3.30.420.40">
    <property type="match status" value="2"/>
</dbReference>
<dbReference type="Gene3D" id="1.10.10.10">
    <property type="entry name" value="Winged helix-like DNA-binding domain superfamily/Winged helix DNA-binding domain"/>
    <property type="match status" value="1"/>
</dbReference>
<reference evidence="3 4" key="1">
    <citation type="submission" date="2024-09" db="EMBL/GenBank/DDBJ databases">
        <authorList>
            <person name="Sun Q."/>
            <person name="Mori K."/>
        </authorList>
    </citation>
    <scope>NUCLEOTIDE SEQUENCE [LARGE SCALE GENOMIC DNA]</scope>
    <source>
        <strain evidence="3 4">TBRC 1432</strain>
    </source>
</reference>
<keyword evidence="4" id="KW-1185">Reference proteome</keyword>
<dbReference type="SUPFAM" id="SSF53067">
    <property type="entry name" value="Actin-like ATPase domain"/>
    <property type="match status" value="1"/>
</dbReference>
<protein>
    <submittedName>
        <fullName evidence="3">ROK family protein</fullName>
    </submittedName>
</protein>
<proteinExistence type="inferred from homology"/>
<dbReference type="InterPro" id="IPR000835">
    <property type="entry name" value="HTH_MarR-typ"/>
</dbReference>
<evidence type="ECO:0000256" key="1">
    <source>
        <dbReference type="ARBA" id="ARBA00006479"/>
    </source>
</evidence>
<dbReference type="InterPro" id="IPR036390">
    <property type="entry name" value="WH_DNA-bd_sf"/>
</dbReference>
<dbReference type="Pfam" id="PF12802">
    <property type="entry name" value="MarR_2"/>
    <property type="match status" value="1"/>
</dbReference>
<dbReference type="InterPro" id="IPR043129">
    <property type="entry name" value="ATPase_NBD"/>
</dbReference>
<sequence length="388" mass="40117">MEAEQRLLALLGRSVGLTRAQLARELGLSKATMSGLVGDLLARGAVIEAEPSAGGVGRPGTMVRLTGPDRAFAVLRWSGHHLWSTLSDFGGGMLARQFGEGPVDLDQTELLADVAAELAELHRLADRDPAHTLGVVLAVPAPFQPGVGMPRPGPSAWAAKPEESPMWAHAGWLSTDPVPALEDLLGVPVIAENDANLAALGEATAQGLDSLAYLKVTPNTIGMGIVLSGRIHRGANGFAGELAHLQADPQGPLCYCGGRGCLRGLLGPALLDAVRPAYQRDITFQDVLTLAAAGEPGPRRILGDLGLTIGRALADFCTLLNPAAIVVDGSLGAAGEIVARSVRESINRHSAPQAAAAVKVLCGELGDSAEVTGALALLRQPQHPSRTS</sequence>
<dbReference type="InterPro" id="IPR000600">
    <property type="entry name" value="ROK"/>
</dbReference>
<comment type="caution">
    <text evidence="3">The sequence shown here is derived from an EMBL/GenBank/DDBJ whole genome shotgun (WGS) entry which is preliminary data.</text>
</comment>
<dbReference type="SUPFAM" id="SSF46785">
    <property type="entry name" value="Winged helix' DNA-binding domain"/>
    <property type="match status" value="1"/>
</dbReference>
<dbReference type="PANTHER" id="PTHR18964:SF173">
    <property type="entry name" value="GLUCOKINASE"/>
    <property type="match status" value="1"/>
</dbReference>
<organism evidence="3 4">
    <name type="scientific">Kutzneria chonburiensis</name>
    <dbReference type="NCBI Taxonomy" id="1483604"/>
    <lineage>
        <taxon>Bacteria</taxon>
        <taxon>Bacillati</taxon>
        <taxon>Actinomycetota</taxon>
        <taxon>Actinomycetes</taxon>
        <taxon>Pseudonocardiales</taxon>
        <taxon>Pseudonocardiaceae</taxon>
        <taxon>Kutzneria</taxon>
    </lineage>
</organism>
<dbReference type="EMBL" id="JBHLUD010000004">
    <property type="protein sequence ID" value="MFC0543347.1"/>
    <property type="molecule type" value="Genomic_DNA"/>
</dbReference>
<comment type="similarity">
    <text evidence="1">Belongs to the ROK (NagC/XylR) family.</text>
</comment>
<dbReference type="PANTHER" id="PTHR18964">
    <property type="entry name" value="ROK (REPRESSOR, ORF, KINASE) FAMILY"/>
    <property type="match status" value="1"/>
</dbReference>
<dbReference type="RefSeq" id="WP_379794103.1">
    <property type="nucleotide sequence ID" value="NZ_JBHLUD010000004.1"/>
</dbReference>